<gene>
    <name evidence="2" type="ORF">MNBD_GAMMA09-442</name>
</gene>
<reference evidence="2" key="1">
    <citation type="submission" date="2018-06" db="EMBL/GenBank/DDBJ databases">
        <authorList>
            <person name="Zhirakovskaya E."/>
        </authorList>
    </citation>
    <scope>NUCLEOTIDE SEQUENCE</scope>
</reference>
<dbReference type="NCBIfam" id="NF038123">
    <property type="entry name" value="NF038123_dom"/>
    <property type="match status" value="1"/>
</dbReference>
<sequence length="253" mass="26887">MVSYNIKKIIAGIVAGCALSSTAYADDKSLTYEISITNLTNAPFLSEPVVAIHDDKFKLFELGKPNVSPGLEVVAETGVPGVLVDELSANESVLNVRYLMGGAPNGGLMPGETVTGTFEASKNFSYVSVYSMIAPSNDAFISANAVAGPYKEKSVVVFSPAYDAGTEANNELCDRTPNGVTPGDPDSIPVPPMMRPMICVFNPVVPFPAAMANQVGGPILIHRGFQGVGDLNPAMFDWRNPTAKIMIKRVSRR</sequence>
<evidence type="ECO:0000313" key="2">
    <source>
        <dbReference type="EMBL" id="VAW60989.1"/>
    </source>
</evidence>
<evidence type="ECO:0000259" key="1">
    <source>
        <dbReference type="Pfam" id="PF06468"/>
    </source>
</evidence>
<dbReference type="Gene3D" id="2.60.40.2130">
    <property type="entry name" value="F-spondin domain"/>
    <property type="match status" value="1"/>
</dbReference>
<dbReference type="Pfam" id="PF06468">
    <property type="entry name" value="Spond_N"/>
    <property type="match status" value="1"/>
</dbReference>
<protein>
    <recommendedName>
        <fullName evidence="1">Spondin domain-containing protein</fullName>
    </recommendedName>
</protein>
<dbReference type="InterPro" id="IPR009465">
    <property type="entry name" value="Spondin_N"/>
</dbReference>
<accession>A0A3B0XH98</accession>
<name>A0A3B0XH98_9ZZZZ</name>
<dbReference type="AlphaFoldDB" id="A0A3B0XH98"/>
<proteinExistence type="predicted"/>
<organism evidence="2">
    <name type="scientific">hydrothermal vent metagenome</name>
    <dbReference type="NCBI Taxonomy" id="652676"/>
    <lineage>
        <taxon>unclassified sequences</taxon>
        <taxon>metagenomes</taxon>
        <taxon>ecological metagenomes</taxon>
    </lineage>
</organism>
<dbReference type="EMBL" id="UOFI01000007">
    <property type="protein sequence ID" value="VAW60989.1"/>
    <property type="molecule type" value="Genomic_DNA"/>
</dbReference>
<feature type="domain" description="Spondin" evidence="1">
    <location>
        <begin position="45"/>
        <end position="167"/>
    </location>
</feature>
<dbReference type="InterPro" id="IPR038678">
    <property type="entry name" value="Spondin_N_sf"/>
</dbReference>